<accession>A0A3P7NQ31</accession>
<organism evidence="2 3">
    <name type="scientific">Dibothriocephalus latus</name>
    <name type="common">Fish tapeworm</name>
    <name type="synonym">Diphyllobothrium latum</name>
    <dbReference type="NCBI Taxonomy" id="60516"/>
    <lineage>
        <taxon>Eukaryota</taxon>
        <taxon>Metazoa</taxon>
        <taxon>Spiralia</taxon>
        <taxon>Lophotrochozoa</taxon>
        <taxon>Platyhelminthes</taxon>
        <taxon>Cestoda</taxon>
        <taxon>Eucestoda</taxon>
        <taxon>Diphyllobothriidea</taxon>
        <taxon>Diphyllobothriidae</taxon>
        <taxon>Dibothriocephalus</taxon>
    </lineage>
</organism>
<dbReference type="EMBL" id="UYRU01049450">
    <property type="protein sequence ID" value="VDN10572.1"/>
    <property type="molecule type" value="Genomic_DNA"/>
</dbReference>
<reference evidence="2 3" key="1">
    <citation type="submission" date="2018-11" db="EMBL/GenBank/DDBJ databases">
        <authorList>
            <consortium name="Pathogen Informatics"/>
        </authorList>
    </citation>
    <scope>NUCLEOTIDE SEQUENCE [LARGE SCALE GENOMIC DNA]</scope>
</reference>
<keyword evidence="3" id="KW-1185">Reference proteome</keyword>
<dbReference type="AlphaFoldDB" id="A0A3P7NQ31"/>
<protein>
    <recommendedName>
        <fullName evidence="4">Septin-type G domain-containing protein</fullName>
    </recommendedName>
</protein>
<evidence type="ECO:0000313" key="2">
    <source>
        <dbReference type="EMBL" id="VDN10572.1"/>
    </source>
</evidence>
<name>A0A3P7NQ31_DIBLA</name>
<gene>
    <name evidence="2" type="ORF">DILT_LOCUS6403</name>
</gene>
<dbReference type="OrthoDB" id="416553at2759"/>
<sequence length="136" mass="16016">MRELTHRVHYENYRSAKLSCIASESQFQTVDGKDPMMCMEAEKKEHEVKMRKMEAEMEAVFAQKMREQLRAEENQFAAERRTFEAERSAWEEAWREWDIGADLSGSSGLSLGLGERVLNEVIKERSKTEKKHKRLF</sequence>
<evidence type="ECO:0008006" key="4">
    <source>
        <dbReference type="Google" id="ProtNLM"/>
    </source>
</evidence>
<evidence type="ECO:0000313" key="3">
    <source>
        <dbReference type="Proteomes" id="UP000281553"/>
    </source>
</evidence>
<proteinExistence type="predicted"/>
<dbReference type="Proteomes" id="UP000281553">
    <property type="component" value="Unassembled WGS sequence"/>
</dbReference>
<keyword evidence="1" id="KW-0175">Coiled coil</keyword>
<evidence type="ECO:0000256" key="1">
    <source>
        <dbReference type="SAM" id="Coils"/>
    </source>
</evidence>
<feature type="coiled-coil region" evidence="1">
    <location>
        <begin position="36"/>
        <end position="86"/>
    </location>
</feature>